<keyword evidence="3" id="KW-0223">Dioxygenase</keyword>
<gene>
    <name evidence="5" type="ORF">BK664_18890</name>
</gene>
<dbReference type="AlphaFoldDB" id="A0A423JGF5"/>
<reference evidence="5 6" key="1">
    <citation type="submission" date="2016-10" db="EMBL/GenBank/DDBJ databases">
        <title>Comparative genome analysis of multiple Pseudomonas spp. focuses on biocontrol and plant growth promoting traits.</title>
        <authorList>
            <person name="Tao X.-Y."/>
            <person name="Taylor C.G."/>
        </authorList>
    </citation>
    <scope>NUCLEOTIDE SEQUENCE [LARGE SCALE GENOMIC DNA]</scope>
    <source>
        <strain evidence="5 6">38D4</strain>
    </source>
</reference>
<keyword evidence="2" id="KW-0058">Aromatic hydrocarbons catabolism</keyword>
<keyword evidence="4" id="KW-0560">Oxidoreductase</keyword>
<evidence type="ECO:0000256" key="2">
    <source>
        <dbReference type="ARBA" id="ARBA00022797"/>
    </source>
</evidence>
<dbReference type="PANTHER" id="PTHR41534">
    <property type="entry name" value="BLR3401 PROTEIN"/>
    <property type="match status" value="1"/>
</dbReference>
<evidence type="ECO:0000313" key="5">
    <source>
        <dbReference type="EMBL" id="RON36763.1"/>
    </source>
</evidence>
<evidence type="ECO:0000256" key="1">
    <source>
        <dbReference type="ARBA" id="ARBA00009570"/>
    </source>
</evidence>
<evidence type="ECO:0000256" key="3">
    <source>
        <dbReference type="ARBA" id="ARBA00022964"/>
    </source>
</evidence>
<proteinExistence type="inferred from homology"/>
<comment type="caution">
    <text evidence="5">The sequence shown here is derived from an EMBL/GenBank/DDBJ whole genome shotgun (WGS) entry which is preliminary data.</text>
</comment>
<dbReference type="InterPro" id="IPR000391">
    <property type="entry name" value="Rng_hydr_dOase-bsu"/>
</dbReference>
<comment type="similarity">
    <text evidence="1">Belongs to the bacterial ring-hydroxylating dioxygenase beta subunit family.</text>
</comment>
<dbReference type="Pfam" id="PF00866">
    <property type="entry name" value="Ring_hydroxyl_B"/>
    <property type="match status" value="1"/>
</dbReference>
<dbReference type="PANTHER" id="PTHR41534:SF1">
    <property type="entry name" value="BLR3401 PROTEIN"/>
    <property type="match status" value="1"/>
</dbReference>
<protein>
    <recommendedName>
        <fullName evidence="7">Aromatic-ring-hydroxylating dioxygenase subunit beta</fullName>
    </recommendedName>
</protein>
<evidence type="ECO:0008006" key="7">
    <source>
        <dbReference type="Google" id="ProtNLM"/>
    </source>
</evidence>
<dbReference type="Proteomes" id="UP000286351">
    <property type="component" value="Unassembled WGS sequence"/>
</dbReference>
<dbReference type="SUPFAM" id="SSF54427">
    <property type="entry name" value="NTF2-like"/>
    <property type="match status" value="1"/>
</dbReference>
<dbReference type="EMBL" id="MOBO01000016">
    <property type="protein sequence ID" value="RON36763.1"/>
    <property type="molecule type" value="Genomic_DNA"/>
</dbReference>
<name>A0A423JGF5_9PSED</name>
<organism evidence="5 6">
    <name type="scientific">Pseudomonas brassicacearum</name>
    <dbReference type="NCBI Taxonomy" id="930166"/>
    <lineage>
        <taxon>Bacteria</taxon>
        <taxon>Pseudomonadati</taxon>
        <taxon>Pseudomonadota</taxon>
        <taxon>Gammaproteobacteria</taxon>
        <taxon>Pseudomonadales</taxon>
        <taxon>Pseudomonadaceae</taxon>
        <taxon>Pseudomonas</taxon>
    </lineage>
</organism>
<dbReference type="Gene3D" id="3.10.450.50">
    <property type="match status" value="1"/>
</dbReference>
<dbReference type="GO" id="GO:0051213">
    <property type="term" value="F:dioxygenase activity"/>
    <property type="evidence" value="ECO:0007669"/>
    <property type="project" value="UniProtKB-KW"/>
</dbReference>
<dbReference type="GO" id="GO:0019380">
    <property type="term" value="P:3-phenylpropionate catabolic process"/>
    <property type="evidence" value="ECO:0007669"/>
    <property type="project" value="TreeGrafter"/>
</dbReference>
<dbReference type="RefSeq" id="WP_123367110.1">
    <property type="nucleotide sequence ID" value="NZ_MOBO01000016.1"/>
</dbReference>
<accession>A0A423JGF5</accession>
<dbReference type="InterPro" id="IPR032710">
    <property type="entry name" value="NTF2-like_dom_sf"/>
</dbReference>
<evidence type="ECO:0000313" key="6">
    <source>
        <dbReference type="Proteomes" id="UP000286351"/>
    </source>
</evidence>
<sequence length="161" mass="18763">MQLHQNNKHAIEQLIASEIQLLDQQDFSAWQQLLTPEYTYWIPLRREQTSPLHESSLLYEDRFLTTLRINRLTNARNYSQQPKSRGLHIAQCSLIHLEDDDLSASSSTNMLYCEARGDSEWHFPVTVEHQLINVEGIWKIKGKKVLLLNPSRAIESLQLII</sequence>
<evidence type="ECO:0000256" key="4">
    <source>
        <dbReference type="ARBA" id="ARBA00023002"/>
    </source>
</evidence>